<gene>
    <name evidence="2" type="ORF">MOV92_13210</name>
</gene>
<dbReference type="RefSeq" id="WP_148648889.1">
    <property type="nucleotide sequence ID" value="NZ_CP011131.1"/>
</dbReference>
<protein>
    <submittedName>
        <fullName evidence="2">Uncharacterized protein</fullName>
    </submittedName>
</protein>
<feature type="chain" id="PRO_5046721416" evidence="1">
    <location>
        <begin position="26"/>
        <end position="254"/>
    </location>
</feature>
<sequence length="254" mass="26986">MSPNRILNTALAALLICAVAPPSIAAPAGKSAKSAKAKAKKAAKVPGAGLKPEQVADMYIQVMLKNDVETAKRLNDYVRPEFSGEDQFDIATLEQSQQSFQTQYSQFADGLLAEMPKVSAKKAKPVLVSAMLAQSAAASGSECRALSSKTHPNEYIQGQQIAEVTYECRVPAIDGGLQQRLESKGAPKSIKTKVALEVFTGYQKAFASAGGNTRTINGTMSLYGFPGKPWLTNGADQILQFVTDGMLETPPSAD</sequence>
<dbReference type="Proteomes" id="UP000829194">
    <property type="component" value="Chromosome"/>
</dbReference>
<reference evidence="2 3" key="1">
    <citation type="submission" date="2022-03" db="EMBL/GenBank/DDBJ databases">
        <title>Complete genome sequence of Lysobacter capsici VKM B-2533 and Lysobacter gummosus 10.1.1, promising sources of lytic agents.</title>
        <authorList>
            <person name="Tarlachkov S.V."/>
            <person name="Kudryakova I.V."/>
            <person name="Afoshin A.S."/>
            <person name="Leontyevskaya E.A."/>
            <person name="Leontyevskaya N.V."/>
        </authorList>
    </citation>
    <scope>NUCLEOTIDE SEQUENCE [LARGE SCALE GENOMIC DNA]</scope>
    <source>
        <strain evidence="2 3">10.1.1</strain>
    </source>
</reference>
<keyword evidence="3" id="KW-1185">Reference proteome</keyword>
<name>A0ABY3X683_9GAMM</name>
<evidence type="ECO:0000313" key="3">
    <source>
        <dbReference type="Proteomes" id="UP000829194"/>
    </source>
</evidence>
<keyword evidence="1" id="KW-0732">Signal</keyword>
<proteinExistence type="predicted"/>
<accession>A0ABY3X683</accession>
<dbReference type="EMBL" id="CP093547">
    <property type="protein sequence ID" value="UNP27490.1"/>
    <property type="molecule type" value="Genomic_DNA"/>
</dbReference>
<evidence type="ECO:0000256" key="1">
    <source>
        <dbReference type="SAM" id="SignalP"/>
    </source>
</evidence>
<evidence type="ECO:0000313" key="2">
    <source>
        <dbReference type="EMBL" id="UNP27490.1"/>
    </source>
</evidence>
<feature type="signal peptide" evidence="1">
    <location>
        <begin position="1"/>
        <end position="25"/>
    </location>
</feature>
<organism evidence="2 3">
    <name type="scientific">Lysobacter gummosus</name>
    <dbReference type="NCBI Taxonomy" id="262324"/>
    <lineage>
        <taxon>Bacteria</taxon>
        <taxon>Pseudomonadati</taxon>
        <taxon>Pseudomonadota</taxon>
        <taxon>Gammaproteobacteria</taxon>
        <taxon>Lysobacterales</taxon>
        <taxon>Lysobacteraceae</taxon>
        <taxon>Lysobacter</taxon>
    </lineage>
</organism>